<keyword evidence="1" id="KW-0472">Membrane</keyword>
<proteinExistence type="predicted"/>
<sequence>EFEYCVVTDVENIKVLEIINSCLSETLHITYYQCRFSIAKHGKKDINVHRQNKIMEICMIIPVLKRFCYKNNDNECSEFNQRKHREVSKQRIITLWCSHAIYSMSIWYLYIGIFINKNPIFR</sequence>
<evidence type="ECO:0000256" key="1">
    <source>
        <dbReference type="SAM" id="Phobius"/>
    </source>
</evidence>
<evidence type="ECO:0000313" key="2">
    <source>
        <dbReference type="EMBL" id="KAJ9585660.1"/>
    </source>
</evidence>
<dbReference type="EMBL" id="JASPKZ010007253">
    <property type="protein sequence ID" value="KAJ9585660.1"/>
    <property type="molecule type" value="Genomic_DNA"/>
</dbReference>
<keyword evidence="1" id="KW-1133">Transmembrane helix</keyword>
<reference evidence="2" key="2">
    <citation type="submission" date="2023-05" db="EMBL/GenBank/DDBJ databases">
        <authorList>
            <person name="Fouks B."/>
        </authorList>
    </citation>
    <scope>NUCLEOTIDE SEQUENCE</scope>
    <source>
        <strain evidence="2">Stay&amp;Tobe</strain>
        <tissue evidence="2">Testes</tissue>
    </source>
</reference>
<dbReference type="AlphaFoldDB" id="A0AAD7ZS94"/>
<feature type="non-terminal residue" evidence="2">
    <location>
        <position position="122"/>
    </location>
</feature>
<gene>
    <name evidence="2" type="ORF">L9F63_002548</name>
</gene>
<name>A0AAD7ZS94_DIPPU</name>
<organism evidence="2 3">
    <name type="scientific">Diploptera punctata</name>
    <name type="common">Pacific beetle cockroach</name>
    <dbReference type="NCBI Taxonomy" id="6984"/>
    <lineage>
        <taxon>Eukaryota</taxon>
        <taxon>Metazoa</taxon>
        <taxon>Ecdysozoa</taxon>
        <taxon>Arthropoda</taxon>
        <taxon>Hexapoda</taxon>
        <taxon>Insecta</taxon>
        <taxon>Pterygota</taxon>
        <taxon>Neoptera</taxon>
        <taxon>Polyneoptera</taxon>
        <taxon>Dictyoptera</taxon>
        <taxon>Blattodea</taxon>
        <taxon>Blaberoidea</taxon>
        <taxon>Blaberidae</taxon>
        <taxon>Diplopterinae</taxon>
        <taxon>Diploptera</taxon>
    </lineage>
</organism>
<keyword evidence="1" id="KW-0812">Transmembrane</keyword>
<feature type="non-terminal residue" evidence="2">
    <location>
        <position position="1"/>
    </location>
</feature>
<feature type="transmembrane region" description="Helical" evidence="1">
    <location>
        <begin position="92"/>
        <end position="115"/>
    </location>
</feature>
<accession>A0AAD7ZS94</accession>
<keyword evidence="3" id="KW-1185">Reference proteome</keyword>
<comment type="caution">
    <text evidence="2">The sequence shown here is derived from an EMBL/GenBank/DDBJ whole genome shotgun (WGS) entry which is preliminary data.</text>
</comment>
<reference evidence="2" key="1">
    <citation type="journal article" date="2023" name="IScience">
        <title>Live-bearing cockroach genome reveals convergent evolutionary mechanisms linked to viviparity in insects and beyond.</title>
        <authorList>
            <person name="Fouks B."/>
            <person name="Harrison M.C."/>
            <person name="Mikhailova A.A."/>
            <person name="Marchal E."/>
            <person name="English S."/>
            <person name="Carruthers M."/>
            <person name="Jennings E.C."/>
            <person name="Chiamaka E.L."/>
            <person name="Frigard R.A."/>
            <person name="Pippel M."/>
            <person name="Attardo G.M."/>
            <person name="Benoit J.B."/>
            <person name="Bornberg-Bauer E."/>
            <person name="Tobe S.S."/>
        </authorList>
    </citation>
    <scope>NUCLEOTIDE SEQUENCE</scope>
    <source>
        <strain evidence="2">Stay&amp;Tobe</strain>
    </source>
</reference>
<protein>
    <submittedName>
        <fullName evidence="2">Uncharacterized protein</fullName>
    </submittedName>
</protein>
<dbReference type="Proteomes" id="UP001233999">
    <property type="component" value="Unassembled WGS sequence"/>
</dbReference>
<evidence type="ECO:0000313" key="3">
    <source>
        <dbReference type="Proteomes" id="UP001233999"/>
    </source>
</evidence>